<proteinExistence type="predicted"/>
<evidence type="ECO:0000259" key="1">
    <source>
        <dbReference type="Pfam" id="PF13460"/>
    </source>
</evidence>
<sequence>MTVLVTGASGKVGRHVVQALDSRGVPARPATRRSSIPLDWTDPAGWNAALAGVDRVFLVMPGGDDGHRSVTGLGRRVIRFLDLAEQSGVGRVVLMTAMGMQYVPSEVDQRAVELRVQSSSMRWTILRPNWFYQNVTEGPLRDLAEAYAGRLLLPTGDAAVSFIDARDIAAVAVAALVADHHGHEYTLTGSESLTFADVASLASAEGLPVTAYEHVPVAQFRHAVLDLGWEPSYVDTMCQLFATIAAGHAAHISQDVPSVLGRNPTTFTEFAQQWQASIA</sequence>
<dbReference type="SUPFAM" id="SSF51735">
    <property type="entry name" value="NAD(P)-binding Rossmann-fold domains"/>
    <property type="match status" value="1"/>
</dbReference>
<reference evidence="2 3" key="1">
    <citation type="submission" date="2019-11" db="EMBL/GenBank/DDBJ databases">
        <authorList>
            <person name="Li X.-J."/>
            <person name="Feng X.-M."/>
        </authorList>
    </citation>
    <scope>NUCLEOTIDE SEQUENCE [LARGE SCALE GENOMIC DNA]</scope>
    <source>
        <strain evidence="2 3">XMNu-373</strain>
    </source>
</reference>
<keyword evidence="3" id="KW-1185">Reference proteome</keyword>
<dbReference type="AlphaFoldDB" id="A0A7K3M4S4"/>
<protein>
    <submittedName>
        <fullName evidence="2">NAD(P)H-binding protein</fullName>
    </submittedName>
</protein>
<dbReference type="RefSeq" id="WP_162450966.1">
    <property type="nucleotide sequence ID" value="NZ_WLZY01000004.1"/>
</dbReference>
<dbReference type="EMBL" id="WLZY01000004">
    <property type="protein sequence ID" value="NDL58304.1"/>
    <property type="molecule type" value="Genomic_DNA"/>
</dbReference>
<dbReference type="PANTHER" id="PTHR43162:SF1">
    <property type="entry name" value="PRESTALK A DIFFERENTIATION PROTEIN A"/>
    <property type="match status" value="1"/>
</dbReference>
<dbReference type="Pfam" id="PF13460">
    <property type="entry name" value="NAD_binding_10"/>
    <property type="match status" value="1"/>
</dbReference>
<dbReference type="InterPro" id="IPR051604">
    <property type="entry name" value="Ergot_Alk_Oxidoreductase"/>
</dbReference>
<gene>
    <name evidence="2" type="ORF">F7O44_14615</name>
</gene>
<evidence type="ECO:0000313" key="2">
    <source>
        <dbReference type="EMBL" id="NDL58304.1"/>
    </source>
</evidence>
<accession>A0A7K3M4S4</accession>
<dbReference type="InterPro" id="IPR036291">
    <property type="entry name" value="NAD(P)-bd_dom_sf"/>
</dbReference>
<feature type="domain" description="NAD(P)-binding" evidence="1">
    <location>
        <begin position="7"/>
        <end position="176"/>
    </location>
</feature>
<organism evidence="2 3">
    <name type="scientific">Phytoactinopolyspora mesophila</name>
    <dbReference type="NCBI Taxonomy" id="2650750"/>
    <lineage>
        <taxon>Bacteria</taxon>
        <taxon>Bacillati</taxon>
        <taxon>Actinomycetota</taxon>
        <taxon>Actinomycetes</taxon>
        <taxon>Jiangellales</taxon>
        <taxon>Jiangellaceae</taxon>
        <taxon>Phytoactinopolyspora</taxon>
    </lineage>
</organism>
<comment type="caution">
    <text evidence="2">The sequence shown here is derived from an EMBL/GenBank/DDBJ whole genome shotgun (WGS) entry which is preliminary data.</text>
</comment>
<dbReference type="InterPro" id="IPR016040">
    <property type="entry name" value="NAD(P)-bd_dom"/>
</dbReference>
<evidence type="ECO:0000313" key="3">
    <source>
        <dbReference type="Proteomes" id="UP000460435"/>
    </source>
</evidence>
<dbReference type="Proteomes" id="UP000460435">
    <property type="component" value="Unassembled WGS sequence"/>
</dbReference>
<dbReference type="Gene3D" id="3.90.25.10">
    <property type="entry name" value="UDP-galactose 4-epimerase, domain 1"/>
    <property type="match status" value="1"/>
</dbReference>
<dbReference type="PANTHER" id="PTHR43162">
    <property type="match status" value="1"/>
</dbReference>
<name>A0A7K3M4S4_9ACTN</name>
<dbReference type="Gene3D" id="3.40.50.720">
    <property type="entry name" value="NAD(P)-binding Rossmann-like Domain"/>
    <property type="match status" value="1"/>
</dbReference>